<dbReference type="Pfam" id="PF00723">
    <property type="entry name" value="Glyco_hydro_15"/>
    <property type="match status" value="1"/>
</dbReference>
<dbReference type="GO" id="GO:0005975">
    <property type="term" value="P:carbohydrate metabolic process"/>
    <property type="evidence" value="ECO:0007669"/>
    <property type="project" value="InterPro"/>
</dbReference>
<name>A0A401INL5_APHSA</name>
<dbReference type="EMBL" id="BDQK01000017">
    <property type="protein sequence ID" value="GBF82855.1"/>
    <property type="molecule type" value="Genomic_DNA"/>
</dbReference>
<comment type="caution">
    <text evidence="2">The sequence shown here is derived from an EMBL/GenBank/DDBJ whole genome shotgun (WGS) entry which is preliminary data.</text>
</comment>
<sequence length="451" mass="53061">MFGRITLYKAKVAENPKMLIVQNEKMLDLIKYNYTVEKIHKIVEFLDKKNTLNFFPLSTGLFSAAVTTEETEYTGYQQVWVRDNIHVAHAHYVFGDYNTTIKNLNSLMEYFKNYRQKFERIICFPSLANNVMERPHVRFDGEKLQEINEKWSHAQNDALGYFLWLYCKLLNEDLLIIEKENIDILALFPLYFNAISYWKDEDSGHWEEERKIEASSIGVVIAGLKAIKNTFIKYHNISQHLVYKNEFVTIDFLDKLIQKGTNALNEILPYECKEAGEKMRKYDSALLFLVYPLEVVEGEMADQIVQNVINNLQGDYGIRRYLLDSFWAADYRTRLSPEQRTADISDDMSYRNSLIQEGQEAQWCIFDPIISVIFGLKFQQTQQEKYLKQQIFYLNRSLGQITEEKSRTGEFKCPELYYLEDGKYMANDATPLLWTQANLRIALKKMEENLL</sequence>
<dbReference type="Gene3D" id="1.50.10.10">
    <property type="match status" value="1"/>
</dbReference>
<protein>
    <submittedName>
        <fullName evidence="2">Glycosyl hydrolase, glucoamylase</fullName>
    </submittedName>
</protein>
<dbReference type="Proteomes" id="UP000287247">
    <property type="component" value="Unassembled WGS sequence"/>
</dbReference>
<dbReference type="SUPFAM" id="SSF48208">
    <property type="entry name" value="Six-hairpin glycosidases"/>
    <property type="match status" value="1"/>
</dbReference>
<feature type="domain" description="GH15-like" evidence="1">
    <location>
        <begin position="59"/>
        <end position="228"/>
    </location>
</feature>
<dbReference type="InterPro" id="IPR012341">
    <property type="entry name" value="6hp_glycosidase-like_sf"/>
</dbReference>
<reference evidence="3" key="1">
    <citation type="submission" date="2017-05" db="EMBL/GenBank/DDBJ databases">
        <title>Physiological properties and genetic analysis related to exopolysaccharide production of fresh-water unicellular cyanobacterium Aphanothece sacrum, Suizenji Nori, that has been cultured as a food source in Japan.</title>
        <authorList>
            <person name="Kanesaki Y."/>
            <person name="Yoshikawa S."/>
            <person name="Ohki K."/>
        </authorList>
    </citation>
    <scope>NUCLEOTIDE SEQUENCE [LARGE SCALE GENOMIC DNA]</scope>
    <source>
        <strain evidence="3">FPU1</strain>
    </source>
</reference>
<dbReference type="AlphaFoldDB" id="A0A401INL5"/>
<keyword evidence="3" id="KW-1185">Reference proteome</keyword>
<proteinExistence type="predicted"/>
<keyword evidence="2" id="KW-0378">Hydrolase</keyword>
<evidence type="ECO:0000313" key="3">
    <source>
        <dbReference type="Proteomes" id="UP000287247"/>
    </source>
</evidence>
<evidence type="ECO:0000259" key="1">
    <source>
        <dbReference type="Pfam" id="PF00723"/>
    </source>
</evidence>
<dbReference type="InterPro" id="IPR008928">
    <property type="entry name" value="6-hairpin_glycosidase_sf"/>
</dbReference>
<evidence type="ECO:0000313" key="2">
    <source>
        <dbReference type="EMBL" id="GBF82855.1"/>
    </source>
</evidence>
<dbReference type="GO" id="GO:0016787">
    <property type="term" value="F:hydrolase activity"/>
    <property type="evidence" value="ECO:0007669"/>
    <property type="project" value="UniProtKB-KW"/>
</dbReference>
<organism evidence="2 3">
    <name type="scientific">Aphanothece sacrum FPU1</name>
    <dbReference type="NCBI Taxonomy" id="1920663"/>
    <lineage>
        <taxon>Bacteria</taxon>
        <taxon>Bacillati</taxon>
        <taxon>Cyanobacteriota</taxon>
        <taxon>Cyanophyceae</taxon>
        <taxon>Oscillatoriophycideae</taxon>
        <taxon>Chroococcales</taxon>
        <taxon>Aphanothecaceae</taxon>
        <taxon>Aphanothece</taxon>
    </lineage>
</organism>
<dbReference type="InterPro" id="IPR011613">
    <property type="entry name" value="GH15-like"/>
</dbReference>
<gene>
    <name evidence="2" type="ORF">AsFPU1_4289</name>
</gene>
<accession>A0A401INL5</accession>